<feature type="compositionally biased region" description="Basic and acidic residues" evidence="1">
    <location>
        <begin position="215"/>
        <end position="229"/>
    </location>
</feature>
<feature type="compositionally biased region" description="Polar residues" evidence="1">
    <location>
        <begin position="626"/>
        <end position="641"/>
    </location>
</feature>
<feature type="compositionally biased region" description="Low complexity" evidence="1">
    <location>
        <begin position="973"/>
        <end position="985"/>
    </location>
</feature>
<evidence type="ECO:0000313" key="3">
    <source>
        <dbReference type="Proteomes" id="UP000054466"/>
    </source>
</evidence>
<accession>A0A0D2CRV7</accession>
<feature type="region of interest" description="Disordered" evidence="1">
    <location>
        <begin position="388"/>
        <end position="422"/>
    </location>
</feature>
<protein>
    <submittedName>
        <fullName evidence="2">Uncharacterized protein</fullName>
    </submittedName>
</protein>
<feature type="compositionally biased region" description="Basic and acidic residues" evidence="1">
    <location>
        <begin position="955"/>
        <end position="970"/>
    </location>
</feature>
<feature type="region of interest" description="Disordered" evidence="1">
    <location>
        <begin position="313"/>
        <end position="344"/>
    </location>
</feature>
<dbReference type="Proteomes" id="UP000054466">
    <property type="component" value="Unassembled WGS sequence"/>
</dbReference>
<feature type="compositionally biased region" description="Pro residues" evidence="1">
    <location>
        <begin position="986"/>
        <end position="996"/>
    </location>
</feature>
<dbReference type="GeneID" id="27343427"/>
<evidence type="ECO:0000256" key="1">
    <source>
        <dbReference type="SAM" id="MobiDB-lite"/>
    </source>
</evidence>
<feature type="region of interest" description="Disordered" evidence="1">
    <location>
        <begin position="1352"/>
        <end position="1375"/>
    </location>
</feature>
<proteinExistence type="predicted"/>
<feature type="compositionally biased region" description="Polar residues" evidence="1">
    <location>
        <begin position="735"/>
        <end position="745"/>
    </location>
</feature>
<feature type="compositionally biased region" description="Polar residues" evidence="1">
    <location>
        <begin position="334"/>
        <end position="344"/>
    </location>
</feature>
<feature type="compositionally biased region" description="Basic and acidic residues" evidence="1">
    <location>
        <begin position="642"/>
        <end position="651"/>
    </location>
</feature>
<feature type="compositionally biased region" description="Low complexity" evidence="1">
    <location>
        <begin position="267"/>
        <end position="278"/>
    </location>
</feature>
<name>A0A0D2CRV7_9EURO</name>
<feature type="compositionally biased region" description="Low complexity" evidence="1">
    <location>
        <begin position="18"/>
        <end position="32"/>
    </location>
</feature>
<reference evidence="2 3" key="1">
    <citation type="submission" date="2015-01" db="EMBL/GenBank/DDBJ databases">
        <title>The Genome Sequence of Cladophialophora immunda CBS83496.</title>
        <authorList>
            <consortium name="The Broad Institute Genomics Platform"/>
            <person name="Cuomo C."/>
            <person name="de Hoog S."/>
            <person name="Gorbushina A."/>
            <person name="Stielow B."/>
            <person name="Teixiera M."/>
            <person name="Abouelleil A."/>
            <person name="Chapman S.B."/>
            <person name="Priest M."/>
            <person name="Young S.K."/>
            <person name="Wortman J."/>
            <person name="Nusbaum C."/>
            <person name="Birren B."/>
        </authorList>
    </citation>
    <scope>NUCLEOTIDE SEQUENCE [LARGE SCALE GENOMIC DNA]</scope>
    <source>
        <strain evidence="2 3">CBS 83496</strain>
    </source>
</reference>
<dbReference type="VEuPathDB" id="FungiDB:PV07_04233"/>
<feature type="region of interest" description="Disordered" evidence="1">
    <location>
        <begin position="477"/>
        <end position="516"/>
    </location>
</feature>
<feature type="compositionally biased region" description="Polar residues" evidence="1">
    <location>
        <begin position="533"/>
        <end position="544"/>
    </location>
</feature>
<feature type="compositionally biased region" description="Low complexity" evidence="1">
    <location>
        <begin position="1300"/>
        <end position="1312"/>
    </location>
</feature>
<keyword evidence="3" id="KW-1185">Reference proteome</keyword>
<dbReference type="RefSeq" id="XP_016252921.1">
    <property type="nucleotide sequence ID" value="XM_016391019.1"/>
</dbReference>
<feature type="region of interest" description="Disordered" evidence="1">
    <location>
        <begin position="160"/>
        <end position="297"/>
    </location>
</feature>
<dbReference type="HOGENOM" id="CLU_002672_0_0_1"/>
<evidence type="ECO:0000313" key="2">
    <source>
        <dbReference type="EMBL" id="KIW32705.1"/>
    </source>
</evidence>
<sequence>MAVFKKKPKAKDDTYIIPPAASSDPALPSKLSRSLKRKQKNVVEPMPQIDLTTALPDQNDFRTSLLMPGLSARFSMLREQDDPNTKVGKASDDSVLFPKRASRLNLFSHNPLTDIAETESIQTAFRAPFSDEERSYSPFEGAGYASDDAGSVLARSRPVDGNNLFGGRQKMYRIPTASGSGSSRDLTEGPVPLTSGRHVYQNDVVLSPYQQMRLKAREEQEREESRERPASAGAEEPDRSSVINTPSTGFSKSRGTTSSTASGPSNRRTSTAATSVVSDTPHPRQSNTSAGSNNRMQGLEFGSEENLLKRNFSSDSRKGFPAADNQAQPPLPMSPSNSRQVFQSSSVTNLADKYTHGASPFSTNAFRTASPPPALQTQALASLDFGLKSPNNHPRRYQAASPTNDEDDGPIYKQSLQPNDRGKATAMGLFNRPQQQFDEAKFQERQLQMHGGRISPPTDGPDYGGIAERQNVPGRVVLPTIPTSPLKSFRGRESGSTSATTRSRAQSTASSVNPAQVHAQVEALIRRQNEEYSTLQTQKSTTAEPNHPPAPLQPPRSLREQPAASRGTFFDTFDGSDEDDADSPMLGRYEPAPRLAPLDVHPALRNGSQAFDFGEHVAATIKPGRPQSNVSEDTSSPSVTHDTPDTSDSLHRSSHTKAQDSPTFGPTTGLGLSGLIRTHLRHDSDRSSVMPPPSPGQPPYQSNFSFSNPRDREPSLVSIPTGKYRSPEREREPSVASTQPGNYRSSLRDREPSIASTARTTNPPESTHSDPWEFDNAHRTGRSPLEPVQNDAIPSMSQKAQQILGQAISHRNQASSKTQQVLGDDAPGSGEQHHPANRPWPPYDALSHHQRGESTETQKEFGNELAERARRIQEGLKGVAEAEKRSRSQDRQNPAAQALHALRHKTSKTSLVPRANEPQPKAMKMLGIGVGPKPEPMGRSPNMGARGDYDFDQGYDEHDNRPTPRQRPAEFEPPSGRRTPGFSRPGPGPGPGPGPYPMNSNEDLERRYQRSATPTSMRPRRDRAESEAAERSRSRNGRYRDEPPYPPGEHVRPGPPHLPLHREQQQRPYGPFDGPHGYPGPHPIRVPLRGPPPVDPRTYERSASAMSNRQPSATRGGPVGFYDGRAATPTMGGTPQLGPGPMQGAAPRPSPRPPFPHSPMSPFTSPPGISPGLSGPASGTLSALPSPSGPLPQQPPTGRFTPVEGRSTPIGSRKKSVTKGMISEPTFISSTSSVPLVGLPSGPRPSQIASPPIPSMNPRRRGNTMTERPDGYPSPRMPASQMPAMPDSPGRGGLPMSATQRGYFDQQQQMQQKPPPRPRNRLRKISSEGGSMAARARNQAMMSEFGHERLRSPAMPVFPNRSATSLSIHQDGGMF</sequence>
<dbReference type="OrthoDB" id="5335210at2759"/>
<feature type="compositionally biased region" description="Basic and acidic residues" evidence="1">
    <location>
        <begin position="767"/>
        <end position="778"/>
    </location>
</feature>
<feature type="compositionally biased region" description="Pro residues" evidence="1">
    <location>
        <begin position="1078"/>
        <end position="1095"/>
    </location>
</feature>
<organism evidence="2 3">
    <name type="scientific">Cladophialophora immunda</name>
    <dbReference type="NCBI Taxonomy" id="569365"/>
    <lineage>
        <taxon>Eukaryota</taxon>
        <taxon>Fungi</taxon>
        <taxon>Dikarya</taxon>
        <taxon>Ascomycota</taxon>
        <taxon>Pezizomycotina</taxon>
        <taxon>Eurotiomycetes</taxon>
        <taxon>Chaetothyriomycetidae</taxon>
        <taxon>Chaetothyriales</taxon>
        <taxon>Herpotrichiellaceae</taxon>
        <taxon>Cladophialophora</taxon>
    </lineage>
</organism>
<dbReference type="STRING" id="569365.A0A0D2CRV7"/>
<feature type="compositionally biased region" description="Polar residues" evidence="1">
    <location>
        <begin position="1104"/>
        <end position="1113"/>
    </location>
</feature>
<feature type="compositionally biased region" description="Low complexity" evidence="1">
    <location>
        <begin position="1170"/>
        <end position="1186"/>
    </location>
</feature>
<feature type="compositionally biased region" description="Low complexity" evidence="1">
    <location>
        <begin position="494"/>
        <end position="511"/>
    </location>
</feature>
<feature type="compositionally biased region" description="Basic and acidic residues" evidence="1">
    <location>
        <begin position="846"/>
        <end position="890"/>
    </location>
</feature>
<gene>
    <name evidence="2" type="ORF">PV07_04233</name>
</gene>
<feature type="region of interest" description="Disordered" evidence="1">
    <location>
        <begin position="621"/>
        <end position="1335"/>
    </location>
</feature>
<feature type="compositionally biased region" description="Polar residues" evidence="1">
    <location>
        <begin position="754"/>
        <end position="766"/>
    </location>
</feature>
<feature type="compositionally biased region" description="Basic and acidic residues" evidence="1">
    <location>
        <begin position="1022"/>
        <end position="1043"/>
    </location>
</feature>
<dbReference type="EMBL" id="KN847041">
    <property type="protein sequence ID" value="KIW32705.1"/>
    <property type="molecule type" value="Genomic_DNA"/>
</dbReference>
<feature type="compositionally biased region" description="Polar residues" evidence="1">
    <location>
        <begin position="795"/>
        <end position="821"/>
    </location>
</feature>
<feature type="region of interest" description="Disordered" evidence="1">
    <location>
        <begin position="533"/>
        <end position="592"/>
    </location>
</feature>
<feature type="region of interest" description="Disordered" evidence="1">
    <location>
        <begin position="1"/>
        <end position="40"/>
    </location>
</feature>
<feature type="compositionally biased region" description="Polar residues" evidence="1">
    <location>
        <begin position="241"/>
        <end position="266"/>
    </location>
</feature>
<feature type="compositionally biased region" description="Polar residues" evidence="1">
    <location>
        <begin position="283"/>
        <end position="296"/>
    </location>
</feature>
<feature type="compositionally biased region" description="Pro residues" evidence="1">
    <location>
        <begin position="1148"/>
        <end position="1169"/>
    </location>
</feature>